<evidence type="ECO:0000313" key="5">
    <source>
        <dbReference type="Proteomes" id="UP000252530"/>
    </source>
</evidence>
<comment type="catalytic activity">
    <reaction evidence="2">
        <text>beta-D-GlcNAc-(1-&gt;4)-Mur2Ac(oyl-L-Ala-gamma-D-Glu-L-Lys-D-Ala-D-Ala)-di-trans,octa-cis-undecaprenyl diphosphate + L-glutamine + ATP + H2O = beta-D-GlcNAc-(1-&gt;4)-Mur2Ac(oyl-L-Ala-D-isoglutaminyl-L-Lys-D-Ala-D-Ala)-di-trans,octa-cis-undecaprenyl diphosphate + L-glutamate + ADP + phosphate + H(+)</text>
        <dbReference type="Rhea" id="RHEA:57928"/>
        <dbReference type="ChEBI" id="CHEBI:15377"/>
        <dbReference type="ChEBI" id="CHEBI:15378"/>
        <dbReference type="ChEBI" id="CHEBI:29985"/>
        <dbReference type="ChEBI" id="CHEBI:30616"/>
        <dbReference type="ChEBI" id="CHEBI:43474"/>
        <dbReference type="ChEBI" id="CHEBI:58359"/>
        <dbReference type="ChEBI" id="CHEBI:60033"/>
        <dbReference type="ChEBI" id="CHEBI:62233"/>
        <dbReference type="ChEBI" id="CHEBI:456216"/>
        <dbReference type="EC" id="6.3.5.13"/>
    </reaction>
</comment>
<dbReference type="InterPro" id="IPR033949">
    <property type="entry name" value="CobQ_GATase1"/>
</dbReference>
<dbReference type="RefSeq" id="WP_113860144.1">
    <property type="nucleotide sequence ID" value="NZ_PDCG01000003.1"/>
</dbReference>
<comment type="similarity">
    <text evidence="2">Belongs to the CobB/CobQ family. GatD subfamily.</text>
</comment>
<organism evidence="4 5">
    <name type="scientific">Bifidobacterium aemilianum</name>
    <dbReference type="NCBI Taxonomy" id="2493120"/>
    <lineage>
        <taxon>Bacteria</taxon>
        <taxon>Bacillati</taxon>
        <taxon>Actinomycetota</taxon>
        <taxon>Actinomycetes</taxon>
        <taxon>Bifidobacteriales</taxon>
        <taxon>Bifidobacteriaceae</taxon>
        <taxon>Bifidobacterium</taxon>
    </lineage>
</organism>
<comment type="function">
    <text evidence="2">The lipid II isoglutaminyl synthase complex catalyzes the formation of alpha-D-isoglutamine in the cell wall lipid II stem peptide. The GatD subunit catalyzes the hydrolysis of glutamine to glutamate and ammonia. The resulting ammonia molecule is channeled to the active site of MurT.</text>
</comment>
<feature type="binding site" evidence="2">
    <location>
        <position position="146"/>
    </location>
    <ligand>
        <name>substrate</name>
    </ligand>
</feature>
<dbReference type="InterPro" id="IPR029062">
    <property type="entry name" value="Class_I_gatase-like"/>
</dbReference>
<keyword evidence="1 2" id="KW-0315">Glutamine amidotransferase</keyword>
<dbReference type="AlphaFoldDB" id="A0A366K831"/>
<dbReference type="GO" id="GO:0008360">
    <property type="term" value="P:regulation of cell shape"/>
    <property type="evidence" value="ECO:0007669"/>
    <property type="project" value="UniProtKB-KW"/>
</dbReference>
<reference evidence="4 5" key="1">
    <citation type="submission" date="2017-10" db="EMBL/GenBank/DDBJ databases">
        <title>Bifidobacterium xylocopum sp. nov. and Bifidobacterium aemilianum sp. nov., from the carpenter bee (Xylocopa violacea) digestive tract.</title>
        <authorList>
            <person name="Alberoni D."/>
            <person name="Baffoni L."/>
            <person name="Di Gioia D."/>
            <person name="Gaggia F."/>
            <person name="Biavati B."/>
        </authorList>
    </citation>
    <scope>NUCLEOTIDE SEQUENCE [LARGE SCALE GENOMIC DNA]</scope>
    <source>
        <strain evidence="4 5">XV10</strain>
    </source>
</reference>
<evidence type="ECO:0000259" key="3">
    <source>
        <dbReference type="Pfam" id="PF07685"/>
    </source>
</evidence>
<dbReference type="GO" id="GO:0009252">
    <property type="term" value="P:peptidoglycan biosynthetic process"/>
    <property type="evidence" value="ECO:0007669"/>
    <property type="project" value="UniProtKB-UniRule"/>
</dbReference>
<dbReference type="UniPathway" id="UPA00219"/>
<dbReference type="GO" id="GO:0071555">
    <property type="term" value="P:cell wall organization"/>
    <property type="evidence" value="ECO:0007669"/>
    <property type="project" value="UniProtKB-KW"/>
</dbReference>
<protein>
    <recommendedName>
        <fullName evidence="2">Lipid II isoglutaminyl synthase (glutamine-hydrolyzing) subunit GatD</fullName>
        <ecNumber evidence="2">6.3.5.13</ecNumber>
    </recommendedName>
    <alternativeName>
        <fullName evidence="2">Lipid II isoglutaminyl synthase glutaminase subunit</fullName>
        <ecNumber evidence="2">3.5.1.2</ecNumber>
    </alternativeName>
</protein>
<keyword evidence="2" id="KW-0133">Cell shape</keyword>
<name>A0A366K831_9BIFI</name>
<dbReference type="GO" id="GO:0140282">
    <property type="term" value="F:carbon-nitrogen ligase activity on lipid II"/>
    <property type="evidence" value="ECO:0007669"/>
    <property type="project" value="UniProtKB-UniRule"/>
</dbReference>
<comment type="subunit">
    <text evidence="2">Forms a heterodimer with MurT.</text>
</comment>
<evidence type="ECO:0000256" key="1">
    <source>
        <dbReference type="ARBA" id="ARBA00022962"/>
    </source>
</evidence>
<dbReference type="HAMAP" id="MF_02213">
    <property type="entry name" value="Lipid_II_synth_GatD"/>
    <property type="match status" value="1"/>
</dbReference>
<dbReference type="GO" id="GO:0016740">
    <property type="term" value="F:transferase activity"/>
    <property type="evidence" value="ECO:0007669"/>
    <property type="project" value="UniProtKB-KW"/>
</dbReference>
<feature type="active site" evidence="2">
    <location>
        <position position="210"/>
    </location>
</feature>
<dbReference type="OrthoDB" id="9782045at2"/>
<dbReference type="Proteomes" id="UP000252530">
    <property type="component" value="Unassembled WGS sequence"/>
</dbReference>
<dbReference type="EC" id="3.5.1.2" evidence="2"/>
<feature type="domain" description="CobB/CobQ-like glutamine amidotransferase" evidence="3">
    <location>
        <begin position="25"/>
        <end position="217"/>
    </location>
</feature>
<dbReference type="InterPro" id="IPR043702">
    <property type="entry name" value="Lipid_II_synth_GatD"/>
</dbReference>
<keyword evidence="5" id="KW-1185">Reference proteome</keyword>
<dbReference type="PANTHER" id="PTHR21343">
    <property type="entry name" value="DETHIOBIOTIN SYNTHETASE"/>
    <property type="match status" value="1"/>
</dbReference>
<sequence length="267" mass="29065">MSQQDQSGKATADEVRGGAGRAIDILFLYPKDMNIYGDFGNLLTITRRLSLYGYEPLVHYCNQGDPWPGQVDMVLGGGGQDEGQKKIIDDLQDRAEGLRSLADQGVPMLVICGLYQLFGRYFQATDGTRMEGIGIFDAYTVGQDERMIGNLVEESDQFGSIIGYENHSGQTHLGTGTQPLGRVVHEGTGNNGKDLTEGARTQNVIGSYMHGSVLPKNPAVADFLIRTAAEHRHGSFSPLQTDAQRAELAHLAELAQQARKIAATRPR</sequence>
<dbReference type="PROSITE" id="PS51274">
    <property type="entry name" value="GATASE_COBBQ"/>
    <property type="match status" value="1"/>
</dbReference>
<comment type="pathway">
    <text evidence="2">Cell wall biogenesis; peptidoglycan biosynthesis.</text>
</comment>
<accession>A0A366K831</accession>
<dbReference type="GO" id="GO:0004359">
    <property type="term" value="F:glutaminase activity"/>
    <property type="evidence" value="ECO:0007669"/>
    <property type="project" value="UniProtKB-UniRule"/>
</dbReference>
<dbReference type="EMBL" id="PDCG01000003">
    <property type="protein sequence ID" value="RBP97895.1"/>
    <property type="molecule type" value="Genomic_DNA"/>
</dbReference>
<dbReference type="GO" id="GO:0009236">
    <property type="term" value="P:cobalamin biosynthetic process"/>
    <property type="evidence" value="ECO:0007669"/>
    <property type="project" value="InterPro"/>
</dbReference>
<keyword evidence="2" id="KW-0436">Ligase</keyword>
<dbReference type="EC" id="6.3.5.13" evidence="2"/>
<keyword evidence="2" id="KW-0378">Hydrolase</keyword>
<feature type="active site" description="Nucleophile" evidence="2">
    <location>
        <position position="112"/>
    </location>
</feature>
<evidence type="ECO:0000256" key="2">
    <source>
        <dbReference type="HAMAP-Rule" id="MF_02213"/>
    </source>
</evidence>
<gene>
    <name evidence="2" type="primary">gatD</name>
    <name evidence="4" type="ORF">CRD60_04755</name>
</gene>
<dbReference type="PANTHER" id="PTHR21343:SF9">
    <property type="entry name" value="LIPID II ISOGLUTAMINYL SYNTHASE (GLUTAMINE-HYDROLYZING) SUBUNIT GATD"/>
    <property type="match status" value="1"/>
</dbReference>
<comment type="catalytic activity">
    <reaction evidence="2">
        <text>L-glutamine + H2O = L-glutamate + NH4(+)</text>
        <dbReference type="Rhea" id="RHEA:15889"/>
        <dbReference type="ChEBI" id="CHEBI:15377"/>
        <dbReference type="ChEBI" id="CHEBI:28938"/>
        <dbReference type="ChEBI" id="CHEBI:29985"/>
        <dbReference type="ChEBI" id="CHEBI:58359"/>
        <dbReference type="EC" id="3.5.1.2"/>
    </reaction>
</comment>
<keyword evidence="2" id="KW-0961">Cell wall biogenesis/degradation</keyword>
<evidence type="ECO:0000313" key="4">
    <source>
        <dbReference type="EMBL" id="RBP97895.1"/>
    </source>
</evidence>
<dbReference type="InterPro" id="IPR011698">
    <property type="entry name" value="GATase_3"/>
</dbReference>
<dbReference type="SUPFAM" id="SSF52317">
    <property type="entry name" value="Class I glutamine amidotransferase-like"/>
    <property type="match status" value="1"/>
</dbReference>
<comment type="caution">
    <text evidence="4">The sequence shown here is derived from an EMBL/GenBank/DDBJ whole genome shotgun (WGS) entry which is preliminary data.</text>
</comment>
<dbReference type="CDD" id="cd01750">
    <property type="entry name" value="GATase1_CobQ"/>
    <property type="match status" value="1"/>
</dbReference>
<proteinExistence type="inferred from homology"/>
<keyword evidence="4" id="KW-0808">Transferase</keyword>
<dbReference type="Pfam" id="PF07685">
    <property type="entry name" value="GATase_3"/>
    <property type="match status" value="1"/>
</dbReference>
<keyword evidence="2" id="KW-0573">Peptidoglycan synthesis</keyword>